<feature type="transmembrane region" description="Helical" evidence="2">
    <location>
        <begin position="15"/>
        <end position="36"/>
    </location>
</feature>
<evidence type="ECO:0000256" key="1">
    <source>
        <dbReference type="SAM" id="MobiDB-lite"/>
    </source>
</evidence>
<sequence length="230" mass="23462">MSPRQSAAVYRRRRIVFFGGLIVVLVILIVLVWSIIARSWADGAQNAPAPTASSTSPAEKTPTPTTPAPTTPATTPAAGPTADPGATPPPADGSIAACAAKDVQVKAVTDAESYASDVQPQLSISLTNSGSTDCTLNVGTTTQAFTVSSGADVWWRSTDCQQNPSDMVVTLKAGSTVASSAPVAWDRTRSSVETCGAPDRPKAPGGGSTYHVAVSIGGFESAGTAQFILN</sequence>
<name>A0ABU1SC43_9MICO</name>
<feature type="region of interest" description="Disordered" evidence="1">
    <location>
        <begin position="44"/>
        <end position="93"/>
    </location>
</feature>
<reference evidence="3 4" key="1">
    <citation type="submission" date="2023-07" db="EMBL/GenBank/DDBJ databases">
        <title>Sorghum-associated microbial communities from plants grown in Nebraska, USA.</title>
        <authorList>
            <person name="Schachtman D."/>
        </authorList>
    </citation>
    <scope>NUCLEOTIDE SEQUENCE [LARGE SCALE GENOMIC DNA]</scope>
    <source>
        <strain evidence="3 4">2980</strain>
    </source>
</reference>
<keyword evidence="2" id="KW-1133">Transmembrane helix</keyword>
<feature type="compositionally biased region" description="Low complexity" evidence="1">
    <location>
        <begin position="47"/>
        <end position="63"/>
    </location>
</feature>
<keyword evidence="2" id="KW-0812">Transmembrane</keyword>
<comment type="caution">
    <text evidence="3">The sequence shown here is derived from an EMBL/GenBank/DDBJ whole genome shotgun (WGS) entry which is preliminary data.</text>
</comment>
<dbReference type="EMBL" id="JAVDUM010000006">
    <property type="protein sequence ID" value="MDR6867165.1"/>
    <property type="molecule type" value="Genomic_DNA"/>
</dbReference>
<gene>
    <name evidence="3" type="ORF">J2Y69_001764</name>
</gene>
<feature type="compositionally biased region" description="Low complexity" evidence="1">
    <location>
        <begin position="71"/>
        <end position="85"/>
    </location>
</feature>
<proteinExistence type="predicted"/>
<protein>
    <submittedName>
        <fullName evidence="3">Cytoskeletal protein RodZ</fullName>
    </submittedName>
</protein>
<evidence type="ECO:0000313" key="4">
    <source>
        <dbReference type="Proteomes" id="UP001259347"/>
    </source>
</evidence>
<keyword evidence="2" id="KW-0472">Membrane</keyword>
<dbReference type="Proteomes" id="UP001259347">
    <property type="component" value="Unassembled WGS sequence"/>
</dbReference>
<evidence type="ECO:0000256" key="2">
    <source>
        <dbReference type="SAM" id="Phobius"/>
    </source>
</evidence>
<evidence type="ECO:0000313" key="3">
    <source>
        <dbReference type="EMBL" id="MDR6867165.1"/>
    </source>
</evidence>
<dbReference type="RefSeq" id="WP_310019684.1">
    <property type="nucleotide sequence ID" value="NZ_JAVDUM010000006.1"/>
</dbReference>
<organism evidence="3 4">
    <name type="scientific">Microbacterium resistens</name>
    <dbReference type="NCBI Taxonomy" id="156977"/>
    <lineage>
        <taxon>Bacteria</taxon>
        <taxon>Bacillati</taxon>
        <taxon>Actinomycetota</taxon>
        <taxon>Actinomycetes</taxon>
        <taxon>Micrococcales</taxon>
        <taxon>Microbacteriaceae</taxon>
        <taxon>Microbacterium</taxon>
    </lineage>
</organism>
<accession>A0ABU1SC43</accession>
<keyword evidence="4" id="KW-1185">Reference proteome</keyword>